<dbReference type="Proteomes" id="UP001518976">
    <property type="component" value="Unassembled WGS sequence"/>
</dbReference>
<dbReference type="Pfam" id="PF00582">
    <property type="entry name" value="Usp"/>
    <property type="match status" value="2"/>
</dbReference>
<proteinExistence type="inferred from homology"/>
<sequence>MQLPLTVVGTDGSAPARTAVEQAAREAACHGSRLRIVHTVNWVPPPGFASLLNETGEKALREGGERVLAEAETTARSVAPQVEVSTTLAMGDPRSVLTELSGEALMTVVGSSGTSGIASGLLGSVARHLVTHAESPVMVAREPSASSAPVVVGVDGSAEAEAATAFAFAEAAACAEPLVALHAWSEWSVPLSPPDDPSLRYARAPGELEAGEKRLLAQLLAGWGERYPQVAVERRTVRERARQALIEASGSARLLVLGRRGKGGFAGLRLGSVSNAALHHAHCSVVVVHGRRTDSASGGQAPLFGRPAV</sequence>
<name>A0ABS3WY99_9ACTN</name>
<feature type="domain" description="UspA" evidence="2">
    <location>
        <begin position="7"/>
        <end position="141"/>
    </location>
</feature>
<reference evidence="3 4" key="1">
    <citation type="submission" date="2021-02" db="EMBL/GenBank/DDBJ databases">
        <title>Streptomyces spirodelae sp. nov., isolated from duckweed.</title>
        <authorList>
            <person name="Saimee Y."/>
            <person name="Duangmal K."/>
        </authorList>
    </citation>
    <scope>NUCLEOTIDE SEQUENCE [LARGE SCALE GENOMIC DNA]</scope>
    <source>
        <strain evidence="3 4">DW4-2</strain>
    </source>
</reference>
<keyword evidence="4" id="KW-1185">Reference proteome</keyword>
<evidence type="ECO:0000313" key="3">
    <source>
        <dbReference type="EMBL" id="MBO8187792.1"/>
    </source>
</evidence>
<accession>A0ABS3WY99</accession>
<evidence type="ECO:0000256" key="1">
    <source>
        <dbReference type="ARBA" id="ARBA00008791"/>
    </source>
</evidence>
<dbReference type="InterPro" id="IPR006015">
    <property type="entry name" value="Universal_stress_UspA"/>
</dbReference>
<evidence type="ECO:0000259" key="2">
    <source>
        <dbReference type="Pfam" id="PF00582"/>
    </source>
</evidence>
<organism evidence="3 4">
    <name type="scientific">Streptomyces spirodelae</name>
    <dbReference type="NCBI Taxonomy" id="2812904"/>
    <lineage>
        <taxon>Bacteria</taxon>
        <taxon>Bacillati</taxon>
        <taxon>Actinomycetota</taxon>
        <taxon>Actinomycetes</taxon>
        <taxon>Kitasatosporales</taxon>
        <taxon>Streptomycetaceae</taxon>
        <taxon>Streptomyces</taxon>
    </lineage>
</organism>
<dbReference type="InterPro" id="IPR014729">
    <property type="entry name" value="Rossmann-like_a/b/a_fold"/>
</dbReference>
<protein>
    <submittedName>
        <fullName evidence="3">Universal stress protein</fullName>
    </submittedName>
</protein>
<dbReference type="PRINTS" id="PR01438">
    <property type="entry name" value="UNVRSLSTRESS"/>
</dbReference>
<comment type="similarity">
    <text evidence="1">Belongs to the universal stress protein A family.</text>
</comment>
<dbReference type="PANTHER" id="PTHR46268">
    <property type="entry name" value="STRESS RESPONSE PROTEIN NHAX"/>
    <property type="match status" value="1"/>
</dbReference>
<dbReference type="EMBL" id="JAFFZN010000019">
    <property type="protein sequence ID" value="MBO8187792.1"/>
    <property type="molecule type" value="Genomic_DNA"/>
</dbReference>
<feature type="domain" description="UspA" evidence="2">
    <location>
        <begin position="149"/>
        <end position="289"/>
    </location>
</feature>
<dbReference type="PANTHER" id="PTHR46268:SF6">
    <property type="entry name" value="UNIVERSAL STRESS PROTEIN UP12"/>
    <property type="match status" value="1"/>
</dbReference>
<gene>
    <name evidence="3" type="ORF">JW592_20335</name>
</gene>
<dbReference type="SUPFAM" id="SSF52402">
    <property type="entry name" value="Adenine nucleotide alpha hydrolases-like"/>
    <property type="match status" value="2"/>
</dbReference>
<dbReference type="Gene3D" id="3.40.50.620">
    <property type="entry name" value="HUPs"/>
    <property type="match status" value="2"/>
</dbReference>
<evidence type="ECO:0000313" key="4">
    <source>
        <dbReference type="Proteomes" id="UP001518976"/>
    </source>
</evidence>
<dbReference type="RefSeq" id="WP_209266602.1">
    <property type="nucleotide sequence ID" value="NZ_JAFFZN010000019.1"/>
</dbReference>
<dbReference type="InterPro" id="IPR006016">
    <property type="entry name" value="UspA"/>
</dbReference>
<comment type="caution">
    <text evidence="3">The sequence shown here is derived from an EMBL/GenBank/DDBJ whole genome shotgun (WGS) entry which is preliminary data.</text>
</comment>